<evidence type="ECO:0000256" key="1">
    <source>
        <dbReference type="SAM" id="MobiDB-lite"/>
    </source>
</evidence>
<feature type="compositionally biased region" description="Polar residues" evidence="1">
    <location>
        <begin position="71"/>
        <end position="82"/>
    </location>
</feature>
<dbReference type="Proteomes" id="UP001367508">
    <property type="component" value="Unassembled WGS sequence"/>
</dbReference>
<reference evidence="3 4" key="1">
    <citation type="submission" date="2024-01" db="EMBL/GenBank/DDBJ databases">
        <title>The genomes of 5 underutilized Papilionoideae crops provide insights into root nodulation and disease resistanc.</title>
        <authorList>
            <person name="Jiang F."/>
        </authorList>
    </citation>
    <scope>NUCLEOTIDE SEQUENCE [LARGE SCALE GENOMIC DNA]</scope>
    <source>
        <strain evidence="3">LVBAO_FW01</strain>
        <tissue evidence="3">Leaves</tissue>
    </source>
</reference>
<feature type="compositionally biased region" description="Pro residues" evidence="1">
    <location>
        <begin position="37"/>
        <end position="48"/>
    </location>
</feature>
<feature type="compositionally biased region" description="Low complexity" evidence="1">
    <location>
        <begin position="171"/>
        <end position="184"/>
    </location>
</feature>
<accession>A0AAN9JVQ1</accession>
<evidence type="ECO:0000259" key="2">
    <source>
        <dbReference type="Pfam" id="PF05678"/>
    </source>
</evidence>
<keyword evidence="4" id="KW-1185">Reference proteome</keyword>
<dbReference type="EMBL" id="JAYMYQ010000011">
    <property type="protein sequence ID" value="KAK7306008.1"/>
    <property type="molecule type" value="Genomic_DNA"/>
</dbReference>
<gene>
    <name evidence="3" type="ORF">VNO77_43922</name>
</gene>
<feature type="region of interest" description="Disordered" evidence="1">
    <location>
        <begin position="327"/>
        <end position="352"/>
    </location>
</feature>
<feature type="region of interest" description="Disordered" evidence="1">
    <location>
        <begin position="1"/>
        <end position="84"/>
    </location>
</feature>
<dbReference type="InterPro" id="IPR008889">
    <property type="entry name" value="VQ"/>
</dbReference>
<dbReference type="AlphaFoldDB" id="A0AAN9JVQ1"/>
<dbReference type="PANTHER" id="PTHR33179:SF4">
    <property type="entry name" value="VQ MOTIF-CONTAINING PROTEIN"/>
    <property type="match status" value="1"/>
</dbReference>
<evidence type="ECO:0000313" key="4">
    <source>
        <dbReference type="Proteomes" id="UP001367508"/>
    </source>
</evidence>
<protein>
    <recommendedName>
        <fullName evidence="2">VQ domain-containing protein</fullName>
    </recommendedName>
</protein>
<comment type="caution">
    <text evidence="3">The sequence shown here is derived from an EMBL/GenBank/DDBJ whole genome shotgun (WGS) entry which is preliminary data.</text>
</comment>
<dbReference type="Pfam" id="PF05678">
    <property type="entry name" value="VQ"/>
    <property type="match status" value="1"/>
</dbReference>
<dbReference type="InterPro" id="IPR039609">
    <property type="entry name" value="VQ_15/22"/>
</dbReference>
<feature type="region of interest" description="Disordered" evidence="1">
    <location>
        <begin position="157"/>
        <end position="198"/>
    </location>
</feature>
<evidence type="ECO:0000313" key="3">
    <source>
        <dbReference type="EMBL" id="KAK7306008.1"/>
    </source>
</evidence>
<name>A0AAN9JVQ1_CANGL</name>
<dbReference type="PANTHER" id="PTHR33179">
    <property type="entry name" value="VQ MOTIF-CONTAINING PROTEIN"/>
    <property type="match status" value="1"/>
</dbReference>
<feature type="compositionally biased region" description="Basic residues" evidence="1">
    <location>
        <begin position="185"/>
        <end position="194"/>
    </location>
</feature>
<feature type="compositionally biased region" description="Low complexity" evidence="1">
    <location>
        <begin position="1"/>
        <end position="15"/>
    </location>
</feature>
<sequence>MDSGNSGSMQSSSTAGEEEYDSRAESTISAFLNNNNLPPPPPPPPPTHVAPFTSHHHHHHHHMLDPLSNYLDPTQRSSSHPSPNLDMVWSRVARSEPNQPDLGAFIPCSSSSQNHQGAFLLTQLGEGETRGGVGADAGSGSGGGAFLTTHQHLSLPPETAVSRGGSVSATNEQANTNNNNNMVRNPKKRSRASRRAPTTVLTTDTNNFRAMVQEFTGIPAPPFTSSSPFPRTRLDLFATSSSSSATIRSASTHLDPPTTPSYLLRPFAQKLQPPPSSFPPIIDTLASNNSTHNSSNSTSVNYHHHHHSLNMQLHNNPILTFQSILPTPPKYPPLGNNNTNTNNNNNNNNSPVAASKTQQLSLEIPSTSVDSHLKMGVLEELGLRHAHVNTHVAAGANHHNMVPSSSDGTLSTLNNNTMRNPSLEWSQRISNNNDGGGVLRSLGVAATLNYRTNATASDFHGDKGPDCAVAAARSEGMVESWINCSSE</sequence>
<feature type="compositionally biased region" description="Low complexity" evidence="1">
    <location>
        <begin position="336"/>
        <end position="349"/>
    </location>
</feature>
<proteinExistence type="predicted"/>
<organism evidence="3 4">
    <name type="scientific">Canavalia gladiata</name>
    <name type="common">Sword bean</name>
    <name type="synonym">Dolichos gladiatus</name>
    <dbReference type="NCBI Taxonomy" id="3824"/>
    <lineage>
        <taxon>Eukaryota</taxon>
        <taxon>Viridiplantae</taxon>
        <taxon>Streptophyta</taxon>
        <taxon>Embryophyta</taxon>
        <taxon>Tracheophyta</taxon>
        <taxon>Spermatophyta</taxon>
        <taxon>Magnoliopsida</taxon>
        <taxon>eudicotyledons</taxon>
        <taxon>Gunneridae</taxon>
        <taxon>Pentapetalae</taxon>
        <taxon>rosids</taxon>
        <taxon>fabids</taxon>
        <taxon>Fabales</taxon>
        <taxon>Fabaceae</taxon>
        <taxon>Papilionoideae</taxon>
        <taxon>50 kb inversion clade</taxon>
        <taxon>NPAAA clade</taxon>
        <taxon>indigoferoid/millettioid clade</taxon>
        <taxon>Phaseoleae</taxon>
        <taxon>Canavalia</taxon>
    </lineage>
</organism>
<feature type="domain" description="VQ" evidence="2">
    <location>
        <begin position="195"/>
        <end position="222"/>
    </location>
</feature>